<reference evidence="8 12" key="5">
    <citation type="submission" date="2019-11" db="EMBL/GenBank/DDBJ databases">
        <title>Whole genome shotgun sequencing (WGS) data from Adlercreutzia equolifaciens ResAG-91, Eggerthella lenta MRI-F36, MRI-F37, MRI-F40, ResAG-49, ResAG-88, ResAG-121, ResAG-145, and Gordonibacter sp. ResAG-5, ResAG-26, ResAG-43, ResAG-50, ResAG-59.</title>
        <authorList>
            <person name="Stoll D.A."/>
            <person name="Danylec N."/>
            <person name="Franz C.M.A.P."/>
            <person name="Huch M."/>
        </authorList>
    </citation>
    <scope>NUCLEOTIDE SEQUENCE [LARGE SCALE GENOMIC DNA]</scope>
    <source>
        <strain evidence="8 12">ResAG-59</strain>
    </source>
</reference>
<feature type="domain" description="4Fe-4S ferredoxin-type" evidence="6">
    <location>
        <begin position="32"/>
        <end position="62"/>
    </location>
</feature>
<organism evidence="8 12">
    <name type="scientific">Gordonibacter urolithinfaciens</name>
    <dbReference type="NCBI Taxonomy" id="1335613"/>
    <lineage>
        <taxon>Bacteria</taxon>
        <taxon>Bacillati</taxon>
        <taxon>Actinomycetota</taxon>
        <taxon>Coriobacteriia</taxon>
        <taxon>Eggerthellales</taxon>
        <taxon>Eggerthellaceae</taxon>
        <taxon>Gordonibacter</taxon>
    </lineage>
</organism>
<evidence type="ECO:0000256" key="1">
    <source>
        <dbReference type="ARBA" id="ARBA00022485"/>
    </source>
</evidence>
<feature type="domain" description="4Fe-4S ferredoxin-type" evidence="6">
    <location>
        <begin position="2"/>
        <end position="31"/>
    </location>
</feature>
<dbReference type="InterPro" id="IPR017896">
    <property type="entry name" value="4Fe4S_Fe-S-bd"/>
</dbReference>
<reference evidence="7 11" key="4">
    <citation type="journal article" date="2019" name="Nat. Med.">
        <title>A library of human gut bacterial isolates paired with longitudinal multiomics data enables mechanistic microbiome research.</title>
        <authorList>
            <person name="Poyet M."/>
            <person name="Groussin M."/>
            <person name="Gibbons S.M."/>
            <person name="Avila-Pacheco J."/>
            <person name="Jiang X."/>
            <person name="Kearney S.M."/>
            <person name="Perrotta A.R."/>
            <person name="Berdy B."/>
            <person name="Zhao S."/>
            <person name="Lieberman T.D."/>
            <person name="Swanson P.K."/>
            <person name="Smith M."/>
            <person name="Roesemann S."/>
            <person name="Alexander J.E."/>
            <person name="Rich S.A."/>
            <person name="Livny J."/>
            <person name="Vlamakis H."/>
            <person name="Clish C."/>
            <person name="Bullock K."/>
            <person name="Deik A."/>
            <person name="Scott J."/>
            <person name="Pierce K.A."/>
            <person name="Xavier R.J."/>
            <person name="Alm E.J."/>
        </authorList>
    </citation>
    <scope>NUCLEOTIDE SEQUENCE [LARGE SCALE GENOMIC DNA]</scope>
    <source>
        <strain evidence="7 11">BIOML-A1</strain>
    </source>
</reference>
<dbReference type="EMBL" id="QIBW01000001">
    <property type="protein sequence ID" value="ROT91987.1"/>
    <property type="molecule type" value="Genomic_DNA"/>
</dbReference>
<dbReference type="PANTHER" id="PTHR43687">
    <property type="entry name" value="ADENYLYLSULFATE REDUCTASE, BETA SUBUNIT"/>
    <property type="match status" value="1"/>
</dbReference>
<reference evidence="10" key="1">
    <citation type="submission" date="2018-05" db="EMBL/GenBank/DDBJ databases">
        <title>Genome Sequencing of selected type strains of the family Eggerthellaceae.</title>
        <authorList>
            <person name="Danylec N."/>
            <person name="Stoll D.A."/>
            <person name="Doetsch A."/>
            <person name="Huch M."/>
        </authorList>
    </citation>
    <scope>NUCLEOTIDE SEQUENCE [LARGE SCALE GENOMIC DNA]</scope>
    <source>
        <strain evidence="10">DSM 27213</strain>
    </source>
</reference>
<dbReference type="InterPro" id="IPR050572">
    <property type="entry name" value="Fe-S_Ferredoxin"/>
</dbReference>
<evidence type="ECO:0000313" key="8">
    <source>
        <dbReference type="EMBL" id="MVN16561.1"/>
    </source>
</evidence>
<dbReference type="PANTHER" id="PTHR43687:SF1">
    <property type="entry name" value="FERREDOXIN III"/>
    <property type="match status" value="1"/>
</dbReference>
<dbReference type="EMBL" id="WKZA01000001">
    <property type="protein sequence ID" value="MSA93507.1"/>
    <property type="molecule type" value="Genomic_DNA"/>
</dbReference>
<accession>A0A1Y4FZF0</accession>
<evidence type="ECO:0000256" key="2">
    <source>
        <dbReference type="ARBA" id="ARBA00022723"/>
    </source>
</evidence>
<keyword evidence="2 5" id="KW-0479">Metal-binding</keyword>
<sequence>MSHPVIDADECIGCGICVDACPQEVLEVVGGKADVVNEDACIACGDCVEECPMGAIPEVVED</sequence>
<evidence type="ECO:0000313" key="10">
    <source>
        <dbReference type="Proteomes" id="UP000285258"/>
    </source>
</evidence>
<gene>
    <name evidence="9" type="ORF">DMP12_00255</name>
    <name evidence="7" type="ORF">GKG38_00140</name>
    <name evidence="8" type="ORF">GO738_14625</name>
</gene>
<keyword evidence="5" id="KW-0249">Electron transport</keyword>
<keyword evidence="5" id="KW-0813">Transport</keyword>
<evidence type="ECO:0000313" key="9">
    <source>
        <dbReference type="EMBL" id="ROT91987.1"/>
    </source>
</evidence>
<dbReference type="InterPro" id="IPR001080">
    <property type="entry name" value="3Fe4S_ferredoxin"/>
</dbReference>
<dbReference type="PRINTS" id="PR00352">
    <property type="entry name" value="3FE4SFRDOXIN"/>
</dbReference>
<dbReference type="InterPro" id="IPR017900">
    <property type="entry name" value="4Fe4S_Fe_S_CS"/>
</dbReference>
<keyword evidence="3 5" id="KW-0408">Iron</keyword>
<reference evidence="9" key="3">
    <citation type="journal article" date="2019" name="Microbiol. Resour. Announc.">
        <title>Draft Genome Sequences of Type Strains of Gordonibacter faecihominis, Paraeggerthella hongkongensis, Parvibacter caecicola,Slackia equolifaciens, Slackia faecicanis, and Slackia isoflavoniconvertens.</title>
        <authorList>
            <person name="Danylec N."/>
            <person name="Stoll D.A."/>
            <person name="Dotsch A."/>
            <person name="Huch M."/>
        </authorList>
    </citation>
    <scope>NUCLEOTIDE SEQUENCE</scope>
    <source>
        <strain evidence="9">DSM 27213</strain>
    </source>
</reference>
<keyword evidence="4 5" id="KW-0411">Iron-sulfur</keyword>
<protein>
    <recommendedName>
        <fullName evidence="5">Ferredoxin</fullName>
    </recommendedName>
</protein>
<dbReference type="Pfam" id="PF13237">
    <property type="entry name" value="Fer4_10"/>
    <property type="match status" value="1"/>
</dbReference>
<evidence type="ECO:0000313" key="12">
    <source>
        <dbReference type="Proteomes" id="UP000468327"/>
    </source>
</evidence>
<evidence type="ECO:0000256" key="5">
    <source>
        <dbReference type="RuleBase" id="RU368020"/>
    </source>
</evidence>
<dbReference type="GO" id="GO:0009055">
    <property type="term" value="F:electron transfer activity"/>
    <property type="evidence" value="ECO:0007669"/>
    <property type="project" value="UniProtKB-UniRule"/>
</dbReference>
<dbReference type="EMBL" id="WPOC01000035">
    <property type="protein sequence ID" value="MVN16561.1"/>
    <property type="molecule type" value="Genomic_DNA"/>
</dbReference>
<dbReference type="PROSITE" id="PS51379">
    <property type="entry name" value="4FE4S_FER_2"/>
    <property type="match status" value="2"/>
</dbReference>
<dbReference type="GO" id="GO:0051539">
    <property type="term" value="F:4 iron, 4 sulfur cluster binding"/>
    <property type="evidence" value="ECO:0007669"/>
    <property type="project" value="UniProtKB-KW"/>
</dbReference>
<dbReference type="PROSITE" id="PS00198">
    <property type="entry name" value="4FE4S_FER_1"/>
    <property type="match status" value="1"/>
</dbReference>
<dbReference type="Proteomes" id="UP000462865">
    <property type="component" value="Unassembled WGS sequence"/>
</dbReference>
<dbReference type="Proteomes" id="UP000285258">
    <property type="component" value="Unassembled WGS sequence"/>
</dbReference>
<name>A0A1Y4FZF0_9ACTN</name>
<dbReference type="GO" id="GO:0005506">
    <property type="term" value="F:iron ion binding"/>
    <property type="evidence" value="ECO:0007669"/>
    <property type="project" value="UniProtKB-UniRule"/>
</dbReference>
<evidence type="ECO:0000313" key="11">
    <source>
        <dbReference type="Proteomes" id="UP000462865"/>
    </source>
</evidence>
<reference evidence="9" key="2">
    <citation type="journal article" date="2019" name="Int. J. Syst. Evol. Microbiol.">
        <title>Gordonibacter faecihominis is a later heterotypic synonym of Gordonibacter urolithinfaciens.</title>
        <authorList>
            <person name="Danylec N."/>
            <person name="Stoll D.A."/>
            <person name="Huch M."/>
        </authorList>
    </citation>
    <scope>NUCLEOTIDE SEQUENCE</scope>
    <source>
        <strain evidence="9">DSM 27213</strain>
    </source>
</reference>
<evidence type="ECO:0000256" key="3">
    <source>
        <dbReference type="ARBA" id="ARBA00023004"/>
    </source>
</evidence>
<proteinExistence type="predicted"/>
<evidence type="ECO:0000259" key="6">
    <source>
        <dbReference type="PROSITE" id="PS51379"/>
    </source>
</evidence>
<keyword evidence="12" id="KW-1185">Reference proteome</keyword>
<comment type="function">
    <text evidence="5">Ferredoxins are iron-sulfur proteins that transfer electrons in a wide variety of metabolic reactions.</text>
</comment>
<dbReference type="RefSeq" id="WP_087190704.1">
    <property type="nucleotide sequence ID" value="NZ_BAABZN010000001.1"/>
</dbReference>
<dbReference type="SUPFAM" id="SSF54862">
    <property type="entry name" value="4Fe-4S ferredoxins"/>
    <property type="match status" value="1"/>
</dbReference>
<dbReference type="Gene3D" id="3.30.70.20">
    <property type="match status" value="1"/>
</dbReference>
<dbReference type="AlphaFoldDB" id="A0A1Y4FZF0"/>
<evidence type="ECO:0000313" key="7">
    <source>
        <dbReference type="EMBL" id="MSA93507.1"/>
    </source>
</evidence>
<keyword evidence="1" id="KW-0004">4Fe-4S</keyword>
<comment type="caution">
    <text evidence="8">The sequence shown here is derived from an EMBL/GenBank/DDBJ whole genome shotgun (WGS) entry which is preliminary data.</text>
</comment>
<dbReference type="Proteomes" id="UP000468327">
    <property type="component" value="Unassembled WGS sequence"/>
</dbReference>
<evidence type="ECO:0000256" key="4">
    <source>
        <dbReference type="ARBA" id="ARBA00023014"/>
    </source>
</evidence>
<dbReference type="GeneID" id="97355508"/>